<reference evidence="2" key="3">
    <citation type="submission" date="2021-06" db="EMBL/GenBank/DDBJ databases">
        <title>Updating the genus Pseudomonas: Description of 43 new species and partition of the Pseudomonas putida group.</title>
        <authorList>
            <person name="Girard L."/>
            <person name="Lood C."/>
            <person name="Vandamme P."/>
            <person name="Rokni-Zadeh H."/>
            <person name="Van Noort V."/>
            <person name="Hofte M."/>
            <person name="Lavigne R."/>
            <person name="De Mot R."/>
        </authorList>
    </citation>
    <scope>NUCLEOTIDE SEQUENCE</scope>
    <source>
        <strain evidence="2">SWRI12</strain>
    </source>
</reference>
<gene>
    <name evidence="2" type="ORF">HU715_025405</name>
    <name evidence="1" type="ORF">HU715_08955</name>
</gene>
<dbReference type="InterPro" id="IPR059206">
    <property type="entry name" value="Sll1717-like"/>
</dbReference>
<dbReference type="EMBL" id="JABWRB020000006">
    <property type="protein sequence ID" value="MBV4498682.1"/>
    <property type="molecule type" value="Genomic_DNA"/>
</dbReference>
<dbReference type="RefSeq" id="WP_065932367.1">
    <property type="nucleotide sequence ID" value="NZ_JABWRB020000006.1"/>
</dbReference>
<reference evidence="1 3" key="1">
    <citation type="journal article" date="2020" name="Microorganisms">
        <title>Reliable Identification of Environmental Pseudomonas Isolates Using the rpoD Gene.</title>
        <authorList>
            <consortium name="The Broad Institute Genome Sequencing Platform"/>
            <person name="Girard L."/>
            <person name="Lood C."/>
            <person name="Rokni-Zadeh H."/>
            <person name="van Noort V."/>
            <person name="Lavigne R."/>
            <person name="De Mot R."/>
        </authorList>
    </citation>
    <scope>NUCLEOTIDE SEQUENCE</scope>
    <source>
        <strain evidence="1 3">SWRI12</strain>
    </source>
</reference>
<dbReference type="Proteomes" id="UP000636518">
    <property type="component" value="Unassembled WGS sequence"/>
</dbReference>
<accession>A0A923FBX4</accession>
<dbReference type="NCBIfam" id="NF047389">
    <property type="entry name" value="ATPase_Sll1717"/>
    <property type="match status" value="1"/>
</dbReference>
<dbReference type="AlphaFoldDB" id="A0A923FBX4"/>
<protein>
    <submittedName>
        <fullName evidence="1">Uncharacterized protein</fullName>
    </submittedName>
</protein>
<evidence type="ECO:0000313" key="3">
    <source>
        <dbReference type="Proteomes" id="UP000636518"/>
    </source>
</evidence>
<organism evidence="1">
    <name type="scientific">Pseudomonas zanjanensis</name>
    <dbReference type="NCBI Taxonomy" id="2745496"/>
    <lineage>
        <taxon>Bacteria</taxon>
        <taxon>Pseudomonadati</taxon>
        <taxon>Pseudomonadota</taxon>
        <taxon>Gammaproteobacteria</taxon>
        <taxon>Pseudomonadales</taxon>
        <taxon>Pseudomonadaceae</taxon>
        <taxon>Pseudomonas</taxon>
    </lineage>
</organism>
<dbReference type="EMBL" id="JABWRB010000008">
    <property type="protein sequence ID" value="MBC3389779.1"/>
    <property type="molecule type" value="Genomic_DNA"/>
</dbReference>
<proteinExistence type="predicted"/>
<evidence type="ECO:0000313" key="1">
    <source>
        <dbReference type="EMBL" id="MBC3389779.1"/>
    </source>
</evidence>
<reference evidence="1" key="2">
    <citation type="submission" date="2020-07" db="EMBL/GenBank/DDBJ databases">
        <authorList>
            <person name="Lood C."/>
            <person name="Girard L."/>
        </authorList>
    </citation>
    <scope>NUCLEOTIDE SEQUENCE</scope>
    <source>
        <strain evidence="1">SWRI12</strain>
    </source>
</reference>
<comment type="caution">
    <text evidence="1">The sequence shown here is derived from an EMBL/GenBank/DDBJ whole genome shotgun (WGS) entry which is preliminary data.</text>
</comment>
<evidence type="ECO:0000313" key="2">
    <source>
        <dbReference type="EMBL" id="MBV4498682.1"/>
    </source>
</evidence>
<sequence length="502" mass="57253">MTMQGPSKQILSLTPEQVEAIRKRWHQSSSFIGYPDAERDTAQDKWFDNLLVRPDWFDNATATTVTVAVARKGAGKSAVRLTSIERRKEDSQTLIVEASADELASLHAERLAKATERGYGAVADWMQIYADMICRRLAHDMSGRLLTSDDDIALRAWAITKGITERDFGERIADVIKTLVPWAKNIASENAAQEKNSVERIARVAQATNFALYVDDFDNLQEAGGATSIRLIRDAIEAADRITHNNLNAEVHLFMRQDLWLNINPGWHYSDKVSGVVHLNWDVSDLRKWTANRLRFAIAAALGCEPKKIRVPFDDMWHVFFTPEVTLKNKSTSDSFSYFVRRSMYTPRSLRAMIKFALDGSERLPVTDLEIQDAEWIYSTDQLEFLKTEFGGLCVGLDICLQSFTGKPLEWIASDLYKHLRGLIGNGQVKLHKGVSYGEPDIALARFLYRIGFMEVRYPEDERYEVRDVMRHPDHWKSVRTDDAVRWAVRSAFFNGLKSHRS</sequence>
<keyword evidence="3" id="KW-1185">Reference proteome</keyword>
<name>A0A923FBX4_9PSED</name>